<keyword evidence="13" id="KW-1185">Reference proteome</keyword>
<feature type="binding site" evidence="10">
    <location>
        <position position="74"/>
    </location>
    <ligand>
        <name>[2Fe-2S] cluster</name>
        <dbReference type="ChEBI" id="CHEBI:190135"/>
        <label>1</label>
    </ligand>
</feature>
<dbReference type="InterPro" id="IPR016169">
    <property type="entry name" value="FAD-bd_PCMH_sub2"/>
</dbReference>
<comment type="caution">
    <text evidence="12">The sequence shown here is derived from an EMBL/GenBank/DDBJ whole genome shotgun (WGS) entry which is preliminary data.</text>
</comment>
<dbReference type="GO" id="GO:0051537">
    <property type="term" value="F:2 iron, 2 sulfur cluster binding"/>
    <property type="evidence" value="ECO:0007669"/>
    <property type="project" value="UniProtKB-KW"/>
</dbReference>
<keyword evidence="5 9" id="KW-0274">FAD</keyword>
<protein>
    <recommendedName>
        <fullName evidence="11">FAD-binding PCMH-type domain-containing protein</fullName>
    </recommendedName>
</protein>
<feature type="binding site" evidence="10">
    <location>
        <position position="117"/>
    </location>
    <ligand>
        <name>[2Fe-2S] cluster</name>
        <dbReference type="ChEBI" id="CHEBI:190135"/>
        <label>2</label>
    </ligand>
</feature>
<sequence length="1351" mass="143268">MATSHAMAPLTILVNEKKHVLASGTYDPMQSLASFLRTRLSLTGTKIGCGEGGCGACTVLFTAPGQVPSPVNACLKLLGACGDSHILTTEGLGSSGSTFHQIQEAIADGNGSQCGFCTPGWVMAMASFLVSHPEASSEDELELEDYLDGNICRCTGYRPILEAFKNVLSARTSEQKKNKEASNKSSPAGCTGSCTTCKADCEDARGHDIEDLCCSSRSPPPPPTSLTATAPQLSSTFFAPTTLAQTFDILDDLRSSKPSFSVQVVSGHTGAGVSKYYNGTAPKNRVLESDVTVSIAGVAELRKISSENNMTTIGSNVTLKSLIALLSSSKSEVHRAAARHIGLVANTQVRAAGTWAGNLCMAAKYSDFPSDVYLTLTALNATVAIRTLQGQVLANVPVQVFCRDPEMQRNCSVLLSASFGESPFGGASNSFTIARRFKVTQRARNAHAHVNCFLVAELSESLVVKQSRVVFGGVTNSVSLAVKTADSLANTSLNDVSLAHTLEVFEKELLNDLGGINSSPDLLVSQKFLLSTAKNCIYKFFLYANERFASAKFPADLLGSGDESIPRGISSGLQSFGIDVDSLPVTAPVPKIAARLQASGEAKYAQDHNVPSGEGLGLHGSLVYTDRCNTRLASVNWQSIDKDRHPQVVGHADARDMSALSLGKNFLTPGEALFLESGRMVSHVGVVVGMVVASTEEAARAAAAEVVIDYIDCSSSEGGEATEKPPCFTLADAIKYDSKYSPVELPDSVMPSMKKGDVGIDEALAGSQRRVKGVVSTGSQKHFYFETQSAVAELAEGGGVFVRSSTQDVNRVQTAVAKVLGLASHKVVVRQKRAGGGYGGKISRCLTTACAAAVGTKKFGVPVKVVNDRISDMAIVGGREPMIIEYDVGFSDDGSLSAVKFKINVDGGGVVDASVDSLQMALGWSDSAYNVANFEATTQLYKTNTSVNTSCRAPGVAQSCFMYEEVLTRIGRELGMKAHEVQRLNLYKEGDVSPNGDTLKEVRIGSCWEKLWIEAEVEKKMAEAEAFNRGSRLRKRGVAISPVKYGVSGAGYKQMLQMSVYAEDGSVRISHSGCEIGQGIDTKVGQVVALKLGIDMSAIEFGESGSDLQPNTTCTGGSATSEVCCSAAIDACNKLLASLEGYEGDDFTSRVKAADADNVCLQFVGWSAPASDLNFQYYVWVAACVVVELDLLLGETVVLSADIQYDCGNQLNAFVDVGQIEGAFVMGLGYWLTERVTVDDGDGKLLTNGTWEYKPPMALDIPVEMNVRLLTDSPNSLEGNVLRSKATGEPPLIASSACFFAVRDAILQGYQGFGRGDDEQAWSLSAPATVDARGDALQGLYDSGSDFYKVV</sequence>
<dbReference type="Proteomes" id="UP001165085">
    <property type="component" value="Unassembled WGS sequence"/>
</dbReference>
<dbReference type="OrthoDB" id="8300278at2759"/>
<dbReference type="Gene3D" id="3.30.465.10">
    <property type="match status" value="1"/>
</dbReference>
<name>A0A9W7AE37_9STRA</name>
<keyword evidence="10" id="KW-0001">2Fe-2S</keyword>
<dbReference type="Pfam" id="PF03450">
    <property type="entry name" value="CO_deh_flav_C"/>
    <property type="match status" value="1"/>
</dbReference>
<evidence type="ECO:0000256" key="3">
    <source>
        <dbReference type="ARBA" id="ARBA00022630"/>
    </source>
</evidence>
<evidence type="ECO:0000256" key="7">
    <source>
        <dbReference type="ARBA" id="ARBA00023004"/>
    </source>
</evidence>
<dbReference type="Gene3D" id="3.30.390.50">
    <property type="entry name" value="CO dehydrogenase flavoprotein, C-terminal domain"/>
    <property type="match status" value="1"/>
</dbReference>
<feature type="binding site" evidence="10">
    <location>
        <position position="1117"/>
    </location>
    <ligand>
        <name>Mo-molybdopterin</name>
        <dbReference type="ChEBI" id="CHEBI:71302"/>
    </ligand>
    <ligandPart>
        <name>Mo</name>
        <dbReference type="ChEBI" id="CHEBI:28685"/>
    </ligandPart>
</feature>
<dbReference type="GO" id="GO:0016491">
    <property type="term" value="F:oxidoreductase activity"/>
    <property type="evidence" value="ECO:0007669"/>
    <property type="project" value="UniProtKB-KW"/>
</dbReference>
<feature type="domain" description="FAD-binding PCMH-type" evidence="11">
    <location>
        <begin position="230"/>
        <end position="424"/>
    </location>
</feature>
<feature type="binding site" evidence="10">
    <location>
        <position position="114"/>
    </location>
    <ligand>
        <name>[2Fe-2S] cluster</name>
        <dbReference type="ChEBI" id="CHEBI:190135"/>
        <label>2</label>
    </ligand>
</feature>
<comment type="cofactor">
    <cofactor evidence="10">
        <name>Mo-molybdopterin</name>
        <dbReference type="ChEBI" id="CHEBI:71302"/>
    </cofactor>
    <text evidence="10">Binds 1 Mo-molybdopterin (Mo-MPT) cofactor per subunit.</text>
</comment>
<evidence type="ECO:0000256" key="5">
    <source>
        <dbReference type="ARBA" id="ARBA00022827"/>
    </source>
</evidence>
<feature type="binding site" evidence="10">
    <location>
        <position position="152"/>
    </location>
    <ligand>
        <name>[2Fe-2S] cluster</name>
        <dbReference type="ChEBI" id="CHEBI:190135"/>
        <label>2</label>
    </ligand>
</feature>
<dbReference type="GO" id="GO:0071949">
    <property type="term" value="F:FAD binding"/>
    <property type="evidence" value="ECO:0007669"/>
    <property type="project" value="InterPro"/>
</dbReference>
<dbReference type="InterPro" id="IPR036010">
    <property type="entry name" value="2Fe-2S_ferredoxin-like_sf"/>
</dbReference>
<dbReference type="SUPFAM" id="SSF56176">
    <property type="entry name" value="FAD-binding/transporter-associated domain-like"/>
    <property type="match status" value="1"/>
</dbReference>
<dbReference type="Pfam" id="PF02738">
    <property type="entry name" value="MoCoBD_1"/>
    <property type="match status" value="1"/>
</dbReference>
<dbReference type="SMART" id="SM01008">
    <property type="entry name" value="Ald_Xan_dh_C"/>
    <property type="match status" value="1"/>
</dbReference>
<dbReference type="Gene3D" id="3.10.20.30">
    <property type="match status" value="1"/>
</dbReference>
<dbReference type="InterPro" id="IPR002346">
    <property type="entry name" value="Mopterin_DH_FAD-bd"/>
</dbReference>
<evidence type="ECO:0000313" key="13">
    <source>
        <dbReference type="Proteomes" id="UP001165085"/>
    </source>
</evidence>
<dbReference type="PANTHER" id="PTHR11908">
    <property type="entry name" value="XANTHINE DEHYDROGENASE"/>
    <property type="match status" value="1"/>
</dbReference>
<dbReference type="SUPFAM" id="SSF47741">
    <property type="entry name" value="CO dehydrogenase ISP C-domain like"/>
    <property type="match status" value="1"/>
</dbReference>
<keyword evidence="2 10" id="KW-0500">Molybdenum</keyword>
<feature type="binding site" evidence="10">
    <location>
        <position position="49"/>
    </location>
    <ligand>
        <name>[2Fe-2S] cluster</name>
        <dbReference type="ChEBI" id="CHEBI:190135"/>
        <label>1</label>
    </ligand>
</feature>
<dbReference type="PROSITE" id="PS51387">
    <property type="entry name" value="FAD_PCMH"/>
    <property type="match status" value="1"/>
</dbReference>
<dbReference type="InterPro" id="IPR016166">
    <property type="entry name" value="FAD-bd_PCMH"/>
</dbReference>
<gene>
    <name evidence="12" type="ORF">TrST_g5824</name>
</gene>
<keyword evidence="6" id="KW-0560">Oxidoreductase</keyword>
<evidence type="ECO:0000256" key="6">
    <source>
        <dbReference type="ARBA" id="ARBA00023002"/>
    </source>
</evidence>
<dbReference type="InterPro" id="IPR036683">
    <property type="entry name" value="CO_DH_flav_C_dom_sf"/>
</dbReference>
<evidence type="ECO:0000256" key="10">
    <source>
        <dbReference type="PIRSR" id="PIRSR000127-3"/>
    </source>
</evidence>
<dbReference type="Pfam" id="PF01799">
    <property type="entry name" value="Fer2_2"/>
    <property type="match status" value="1"/>
</dbReference>
<evidence type="ECO:0000259" key="11">
    <source>
        <dbReference type="PROSITE" id="PS51387"/>
    </source>
</evidence>
<dbReference type="InterPro" id="IPR036856">
    <property type="entry name" value="Ald_Oxase/Xan_DH_a/b_sf"/>
</dbReference>
<feature type="binding site" evidence="10">
    <location>
        <position position="807"/>
    </location>
    <ligand>
        <name>Mo-molybdopterin</name>
        <dbReference type="ChEBI" id="CHEBI:71302"/>
    </ligand>
    <ligandPart>
        <name>Mo</name>
        <dbReference type="ChEBI" id="CHEBI:28685"/>
    </ligandPart>
</feature>
<feature type="active site" description="Proton acceptor" evidence="8">
    <location>
        <position position="1289"/>
    </location>
</feature>
<dbReference type="SUPFAM" id="SSF55447">
    <property type="entry name" value="CO dehydrogenase flavoprotein C-terminal domain-like"/>
    <property type="match status" value="1"/>
</dbReference>
<dbReference type="InterPro" id="IPR008274">
    <property type="entry name" value="AldOxase/xan_DH_MoCoBD1"/>
</dbReference>
<dbReference type="PROSITE" id="PS00197">
    <property type="entry name" value="2FE2S_FER_1"/>
    <property type="match status" value="1"/>
</dbReference>
<dbReference type="InterPro" id="IPR036318">
    <property type="entry name" value="FAD-bd_PCMH-like_sf"/>
</dbReference>
<dbReference type="InterPro" id="IPR006058">
    <property type="entry name" value="2Fe2S_fd_BS"/>
</dbReference>
<feature type="binding site" evidence="9">
    <location>
        <position position="367"/>
    </location>
    <ligand>
        <name>FAD</name>
        <dbReference type="ChEBI" id="CHEBI:57692"/>
    </ligand>
</feature>
<dbReference type="InterPro" id="IPR000674">
    <property type="entry name" value="Ald_Oxase/Xan_DH_a/b"/>
</dbReference>
<dbReference type="InterPro" id="IPR036884">
    <property type="entry name" value="2Fe-2S-bd_dom_sf"/>
</dbReference>
<evidence type="ECO:0000256" key="1">
    <source>
        <dbReference type="ARBA" id="ARBA00006849"/>
    </source>
</evidence>
<feature type="binding site" evidence="10">
    <location>
        <position position="154"/>
    </location>
    <ligand>
        <name>[2Fe-2S] cluster</name>
        <dbReference type="ChEBI" id="CHEBI:190135"/>
        <label>2</label>
    </ligand>
</feature>
<feature type="binding site" evidence="10">
    <location>
        <position position="54"/>
    </location>
    <ligand>
        <name>[2Fe-2S] cluster</name>
        <dbReference type="ChEBI" id="CHEBI:190135"/>
        <label>1</label>
    </ligand>
</feature>
<dbReference type="InterPro" id="IPR046867">
    <property type="entry name" value="AldOxase/xan_DH_MoCoBD2"/>
</dbReference>
<dbReference type="Pfam" id="PF01315">
    <property type="entry name" value="Ald_Xan_dh_C"/>
    <property type="match status" value="1"/>
</dbReference>
<evidence type="ECO:0000256" key="2">
    <source>
        <dbReference type="ARBA" id="ARBA00022505"/>
    </source>
</evidence>
<dbReference type="Gene3D" id="1.10.150.120">
    <property type="entry name" value="[2Fe-2S]-binding domain"/>
    <property type="match status" value="1"/>
</dbReference>
<comment type="cofactor">
    <cofactor evidence="10">
        <name>[2Fe-2S] cluster</name>
        <dbReference type="ChEBI" id="CHEBI:190135"/>
    </cofactor>
    <text evidence="10">Binds 2 [2Fe-2S] clusters.</text>
</comment>
<dbReference type="Gene3D" id="3.90.1170.50">
    <property type="entry name" value="Aldehyde oxidase/xanthine dehydrogenase, a/b hammerhead"/>
    <property type="match status" value="1"/>
</dbReference>
<keyword evidence="3" id="KW-0285">Flavoprotein</keyword>
<evidence type="ECO:0000256" key="9">
    <source>
        <dbReference type="PIRSR" id="PIRSR000127-2"/>
    </source>
</evidence>
<evidence type="ECO:0000313" key="12">
    <source>
        <dbReference type="EMBL" id="GMH68831.1"/>
    </source>
</evidence>
<dbReference type="InterPro" id="IPR005107">
    <property type="entry name" value="CO_DH_flav_C"/>
</dbReference>
<comment type="cofactor">
    <cofactor evidence="9">
        <name>FAD</name>
        <dbReference type="ChEBI" id="CHEBI:57692"/>
    </cofactor>
</comment>
<dbReference type="Gene3D" id="3.30.365.10">
    <property type="entry name" value="Aldehyde oxidase/xanthine dehydrogenase, molybdopterin binding domain"/>
    <property type="match status" value="4"/>
</dbReference>
<keyword evidence="10" id="KW-0411">Iron-sulfur</keyword>
<organism evidence="12 13">
    <name type="scientific">Triparma strigata</name>
    <dbReference type="NCBI Taxonomy" id="1606541"/>
    <lineage>
        <taxon>Eukaryota</taxon>
        <taxon>Sar</taxon>
        <taxon>Stramenopiles</taxon>
        <taxon>Ochrophyta</taxon>
        <taxon>Bolidophyceae</taxon>
        <taxon>Parmales</taxon>
        <taxon>Triparmaceae</taxon>
        <taxon>Triparma</taxon>
    </lineage>
</organism>
<comment type="similarity">
    <text evidence="1">Belongs to the xanthine dehydrogenase family.</text>
</comment>
<dbReference type="Pfam" id="PF00941">
    <property type="entry name" value="FAD_binding_5"/>
    <property type="match status" value="1"/>
</dbReference>
<keyword evidence="4 10" id="KW-0479">Metal-binding</keyword>
<dbReference type="InterPro" id="IPR016208">
    <property type="entry name" value="Ald_Oxase/xanthine_DH-like"/>
</dbReference>
<evidence type="ECO:0000256" key="4">
    <source>
        <dbReference type="ARBA" id="ARBA00022723"/>
    </source>
</evidence>
<evidence type="ECO:0000256" key="8">
    <source>
        <dbReference type="PIRSR" id="PIRSR000127-1"/>
    </source>
</evidence>
<keyword evidence="7 10" id="KW-0408">Iron</keyword>
<reference evidence="13" key="1">
    <citation type="journal article" date="2023" name="Commun. Biol.">
        <title>Genome analysis of Parmales, the sister group of diatoms, reveals the evolutionary specialization of diatoms from phago-mixotrophs to photoautotrophs.</title>
        <authorList>
            <person name="Ban H."/>
            <person name="Sato S."/>
            <person name="Yoshikawa S."/>
            <person name="Yamada K."/>
            <person name="Nakamura Y."/>
            <person name="Ichinomiya M."/>
            <person name="Sato N."/>
            <person name="Blanc-Mathieu R."/>
            <person name="Endo H."/>
            <person name="Kuwata A."/>
            <person name="Ogata H."/>
        </authorList>
    </citation>
    <scope>NUCLEOTIDE SEQUENCE [LARGE SCALE GENOMIC DNA]</scope>
    <source>
        <strain evidence="13">NIES 3701</strain>
    </source>
</reference>
<dbReference type="EMBL" id="BRXY01000128">
    <property type="protein sequence ID" value="GMH68831.1"/>
    <property type="molecule type" value="Genomic_DNA"/>
</dbReference>
<dbReference type="SUPFAM" id="SSF54292">
    <property type="entry name" value="2Fe-2S ferredoxin-like"/>
    <property type="match status" value="1"/>
</dbReference>
<dbReference type="InterPro" id="IPR002888">
    <property type="entry name" value="2Fe-2S-bd"/>
</dbReference>
<proteinExistence type="inferred from homology"/>
<dbReference type="FunFam" id="3.30.365.10:FF:000001">
    <property type="entry name" value="Xanthine dehydrogenase oxidase"/>
    <property type="match status" value="1"/>
</dbReference>
<dbReference type="InterPro" id="IPR037165">
    <property type="entry name" value="AldOxase/xan_DH_Mopterin-bd_sf"/>
</dbReference>
<dbReference type="InterPro" id="IPR012675">
    <property type="entry name" value="Beta-grasp_dom_sf"/>
</dbReference>
<accession>A0A9W7AE37</accession>
<dbReference type="SUPFAM" id="SSF56003">
    <property type="entry name" value="Molybdenum cofactor-binding domain"/>
    <property type="match status" value="1"/>
</dbReference>
<feature type="binding site" evidence="10">
    <location>
        <position position="57"/>
    </location>
    <ligand>
        <name>[2Fe-2S] cluster</name>
        <dbReference type="ChEBI" id="CHEBI:190135"/>
        <label>1</label>
    </ligand>
</feature>
<dbReference type="Pfam" id="PF20256">
    <property type="entry name" value="MoCoBD_2"/>
    <property type="match status" value="1"/>
</dbReference>
<dbReference type="GO" id="GO:0005506">
    <property type="term" value="F:iron ion binding"/>
    <property type="evidence" value="ECO:0007669"/>
    <property type="project" value="InterPro"/>
</dbReference>
<dbReference type="PANTHER" id="PTHR11908:SF132">
    <property type="entry name" value="ALDEHYDE OXIDASE 1-RELATED"/>
    <property type="match status" value="1"/>
</dbReference>
<feature type="binding site" evidence="10">
    <location>
        <position position="952"/>
    </location>
    <ligand>
        <name>Mo-molybdopterin</name>
        <dbReference type="ChEBI" id="CHEBI:71302"/>
    </ligand>
    <ligandPart>
        <name>Mo</name>
        <dbReference type="ChEBI" id="CHEBI:28685"/>
    </ligandPart>
</feature>
<feature type="binding site" evidence="9">
    <location>
        <position position="438"/>
    </location>
    <ligand>
        <name>FAD</name>
        <dbReference type="ChEBI" id="CHEBI:57692"/>
    </ligand>
</feature>
<dbReference type="SUPFAM" id="SSF54665">
    <property type="entry name" value="CO dehydrogenase molybdoprotein N-domain-like"/>
    <property type="match status" value="1"/>
</dbReference>
<feature type="binding site" evidence="9">
    <location>
        <position position="414"/>
    </location>
    <ligand>
        <name>FAD</name>
        <dbReference type="ChEBI" id="CHEBI:57692"/>
    </ligand>
</feature>
<dbReference type="PIRSF" id="PIRSF000127">
    <property type="entry name" value="Xanthine_DH"/>
    <property type="match status" value="1"/>
</dbReference>